<protein>
    <recommendedName>
        <fullName evidence="9">Major facilitator superfamily (MFS) profile domain-containing protein</fullName>
    </recommendedName>
</protein>
<evidence type="ECO:0000256" key="8">
    <source>
        <dbReference type="SAM" id="Phobius"/>
    </source>
</evidence>
<feature type="transmembrane region" description="Helical" evidence="8">
    <location>
        <begin position="236"/>
        <end position="254"/>
    </location>
</feature>
<feature type="transmembrane region" description="Helical" evidence="8">
    <location>
        <begin position="48"/>
        <end position="77"/>
    </location>
</feature>
<dbReference type="EMBL" id="KZ107852">
    <property type="protein sequence ID" value="OSS46242.1"/>
    <property type="molecule type" value="Genomic_DNA"/>
</dbReference>
<dbReference type="STRING" id="105696.A0A1Y2LRK0"/>
<evidence type="ECO:0000256" key="1">
    <source>
        <dbReference type="ARBA" id="ARBA00004141"/>
    </source>
</evidence>
<dbReference type="InterPro" id="IPR004738">
    <property type="entry name" value="Phos_permease"/>
</dbReference>
<dbReference type="InterPro" id="IPR005829">
    <property type="entry name" value="Sugar_transporter_CS"/>
</dbReference>
<evidence type="ECO:0000256" key="5">
    <source>
        <dbReference type="ARBA" id="ARBA00022989"/>
    </source>
</evidence>
<evidence type="ECO:0000313" key="11">
    <source>
        <dbReference type="Proteomes" id="UP000193240"/>
    </source>
</evidence>
<feature type="transmembrane region" description="Helical" evidence="8">
    <location>
        <begin position="500"/>
        <end position="522"/>
    </location>
</feature>
<name>A0A1Y2LRK0_EPING</name>
<dbReference type="GO" id="GO:0005315">
    <property type="term" value="F:phosphate transmembrane transporter activity"/>
    <property type="evidence" value="ECO:0007669"/>
    <property type="project" value="InterPro"/>
</dbReference>
<dbReference type="OMA" id="GLYHVRA"/>
<feature type="transmembrane region" description="Helical" evidence="8">
    <location>
        <begin position="402"/>
        <end position="425"/>
    </location>
</feature>
<evidence type="ECO:0000256" key="4">
    <source>
        <dbReference type="ARBA" id="ARBA00022692"/>
    </source>
</evidence>
<dbReference type="GO" id="GO:0006817">
    <property type="term" value="P:phosphate ion transport"/>
    <property type="evidence" value="ECO:0007669"/>
    <property type="project" value="UniProtKB-KW"/>
</dbReference>
<dbReference type="PROSITE" id="PS00216">
    <property type="entry name" value="SUGAR_TRANSPORT_1"/>
    <property type="match status" value="1"/>
</dbReference>
<dbReference type="NCBIfam" id="TIGR00887">
    <property type="entry name" value="2A0109"/>
    <property type="match status" value="1"/>
</dbReference>
<dbReference type="Gene3D" id="1.20.1250.20">
    <property type="entry name" value="MFS general substrate transporter like domains"/>
    <property type="match status" value="2"/>
</dbReference>
<feature type="transmembrane region" description="Helical" evidence="8">
    <location>
        <begin position="145"/>
        <end position="165"/>
    </location>
</feature>
<dbReference type="Proteomes" id="UP000193240">
    <property type="component" value="Unassembled WGS sequence"/>
</dbReference>
<feature type="domain" description="Major facilitator superfamily (MFS) profile" evidence="9">
    <location>
        <begin position="48"/>
        <end position="527"/>
    </location>
</feature>
<proteinExistence type="predicted"/>
<sequence length="602" mass="67007">MPPFHRAGNAVYQDAGHVYTHITDPNERRRMALAEVDKAPFGWYHVRLAVVTGIGFFTDAYSLFAINLAVIMLGIVYWQDELHQGVMPHNADTAIKVATSAGAIFGQCIFGYLGDRLGRKRMYGVELMIIIASTLAQSLCGESSTLSIVGVLIFYRVVMGIGVGGDYPLSAVITAEFASTKFRGGIIAAVFAMQGLGQLAASLMTLIVVVAYKGHLQPMASVADCTDQCISTVDKMWRIIIAFGGIPGWFALYYRLTIPETPRYTFDVLYDVEKATVDTRKYRYGKKDNIVDPVTQAQTRREMNGYKRPPVTLMEVYSFYTQKKHAIRLFGCAMSWFFLDLAFYGIGFSSPSLVSTMGFNKRDNLYLTLRNIAVGQTVLICAGALPGYWLTVFTVDKLGRKAIQIGGFAILTIIFCVLGFAWQHLTDRHLLVLYVMAQFFFNFGPNATTFITPAEIFPTRVRSTGHGFSAGMGKLGAVFAQIFFAPMIKRGATHDNPTPWIHGVMQIFALFMFLGMLTSFLVPETKGARLEELAGEREEVYEVQGSWRNRHDVEAPGGARASGSVVSGRSTDGFWRQGDKESRKWWRAKHVEVSQHEEVRQP</sequence>
<evidence type="ECO:0000313" key="10">
    <source>
        <dbReference type="EMBL" id="OSS46242.1"/>
    </source>
</evidence>
<feature type="transmembrane region" description="Helical" evidence="8">
    <location>
        <begin position="468"/>
        <end position="488"/>
    </location>
</feature>
<accession>A0A1Y2LRK0</accession>
<keyword evidence="2" id="KW-0813">Transport</keyword>
<dbReference type="InParanoid" id="A0A1Y2LRK0"/>
<keyword evidence="5 8" id="KW-1133">Transmembrane helix</keyword>
<dbReference type="PROSITE" id="PS00217">
    <property type="entry name" value="SUGAR_TRANSPORT_2"/>
    <property type="match status" value="1"/>
</dbReference>
<feature type="transmembrane region" description="Helical" evidence="8">
    <location>
        <begin position="186"/>
        <end position="212"/>
    </location>
</feature>
<evidence type="ECO:0000256" key="6">
    <source>
        <dbReference type="ARBA" id="ARBA00023136"/>
    </source>
</evidence>
<evidence type="ECO:0000256" key="2">
    <source>
        <dbReference type="ARBA" id="ARBA00022448"/>
    </source>
</evidence>
<dbReference type="PROSITE" id="PS50850">
    <property type="entry name" value="MFS"/>
    <property type="match status" value="1"/>
</dbReference>
<dbReference type="InterPro" id="IPR020846">
    <property type="entry name" value="MFS_dom"/>
</dbReference>
<keyword evidence="6 8" id="KW-0472">Membrane</keyword>
<dbReference type="PANTHER" id="PTHR24064">
    <property type="entry name" value="SOLUTE CARRIER FAMILY 22 MEMBER"/>
    <property type="match status" value="1"/>
</dbReference>
<keyword evidence="11" id="KW-1185">Reference proteome</keyword>
<gene>
    <name evidence="10" type="ORF">B5807_08293</name>
</gene>
<keyword evidence="3" id="KW-0592">Phosphate transport</keyword>
<feature type="transmembrane region" description="Helical" evidence="8">
    <location>
        <begin position="367"/>
        <end position="390"/>
    </location>
</feature>
<reference evidence="10 11" key="1">
    <citation type="journal article" date="2017" name="Genome Announc.">
        <title>Genome sequence of the saprophytic ascomycete Epicoccum nigrum ICMP 19927 strain isolated from New Zealand.</title>
        <authorList>
            <person name="Fokin M."/>
            <person name="Fleetwood D."/>
            <person name="Weir B.S."/>
            <person name="Villas-Boas S.G."/>
        </authorList>
    </citation>
    <scope>NUCLEOTIDE SEQUENCE [LARGE SCALE GENOMIC DNA]</scope>
    <source>
        <strain evidence="10 11">ICMP 19927</strain>
    </source>
</reference>
<feature type="compositionally biased region" description="Low complexity" evidence="7">
    <location>
        <begin position="557"/>
        <end position="570"/>
    </location>
</feature>
<dbReference type="InterPro" id="IPR036259">
    <property type="entry name" value="MFS_trans_sf"/>
</dbReference>
<evidence type="ECO:0000259" key="9">
    <source>
        <dbReference type="PROSITE" id="PS50850"/>
    </source>
</evidence>
<feature type="transmembrane region" description="Helical" evidence="8">
    <location>
        <begin position="431"/>
        <end position="456"/>
    </location>
</feature>
<feature type="transmembrane region" description="Helical" evidence="8">
    <location>
        <begin position="97"/>
        <end position="114"/>
    </location>
</feature>
<keyword evidence="4 8" id="KW-0812">Transmembrane</keyword>
<feature type="transmembrane region" description="Helical" evidence="8">
    <location>
        <begin position="327"/>
        <end position="347"/>
    </location>
</feature>
<comment type="subcellular location">
    <subcellularLocation>
        <location evidence="1">Membrane</location>
        <topology evidence="1">Multi-pass membrane protein</topology>
    </subcellularLocation>
</comment>
<dbReference type="AlphaFoldDB" id="A0A1Y2LRK0"/>
<dbReference type="CDD" id="cd17364">
    <property type="entry name" value="MFS_PhT"/>
    <property type="match status" value="1"/>
</dbReference>
<dbReference type="Pfam" id="PF00083">
    <property type="entry name" value="Sugar_tr"/>
    <property type="match status" value="1"/>
</dbReference>
<evidence type="ECO:0000256" key="7">
    <source>
        <dbReference type="SAM" id="MobiDB-lite"/>
    </source>
</evidence>
<dbReference type="SUPFAM" id="SSF103473">
    <property type="entry name" value="MFS general substrate transporter"/>
    <property type="match status" value="1"/>
</dbReference>
<feature type="region of interest" description="Disordered" evidence="7">
    <location>
        <begin position="552"/>
        <end position="576"/>
    </location>
</feature>
<dbReference type="InterPro" id="IPR005828">
    <property type="entry name" value="MFS_sugar_transport-like"/>
</dbReference>
<organism evidence="10 11">
    <name type="scientific">Epicoccum nigrum</name>
    <name type="common">Soil fungus</name>
    <name type="synonym">Epicoccum purpurascens</name>
    <dbReference type="NCBI Taxonomy" id="105696"/>
    <lineage>
        <taxon>Eukaryota</taxon>
        <taxon>Fungi</taxon>
        <taxon>Dikarya</taxon>
        <taxon>Ascomycota</taxon>
        <taxon>Pezizomycotina</taxon>
        <taxon>Dothideomycetes</taxon>
        <taxon>Pleosporomycetidae</taxon>
        <taxon>Pleosporales</taxon>
        <taxon>Pleosporineae</taxon>
        <taxon>Didymellaceae</taxon>
        <taxon>Epicoccum</taxon>
    </lineage>
</organism>
<evidence type="ECO:0000256" key="3">
    <source>
        <dbReference type="ARBA" id="ARBA00022592"/>
    </source>
</evidence>
<dbReference type="GO" id="GO:0016020">
    <property type="term" value="C:membrane"/>
    <property type="evidence" value="ECO:0007669"/>
    <property type="project" value="UniProtKB-SubCell"/>
</dbReference>